<protein>
    <submittedName>
        <fullName evidence="2">Uncharacterized protein</fullName>
    </submittedName>
</protein>
<proteinExistence type="predicted"/>
<dbReference type="Proteomes" id="UP001152523">
    <property type="component" value="Unassembled WGS sequence"/>
</dbReference>
<feature type="transmembrane region" description="Helical" evidence="1">
    <location>
        <begin position="43"/>
        <end position="59"/>
    </location>
</feature>
<evidence type="ECO:0000256" key="1">
    <source>
        <dbReference type="SAM" id="Phobius"/>
    </source>
</evidence>
<keyword evidence="1" id="KW-0812">Transmembrane</keyword>
<name>A0AAV0F604_9ASTE</name>
<organism evidence="2 3">
    <name type="scientific">Cuscuta epithymum</name>
    <dbReference type="NCBI Taxonomy" id="186058"/>
    <lineage>
        <taxon>Eukaryota</taxon>
        <taxon>Viridiplantae</taxon>
        <taxon>Streptophyta</taxon>
        <taxon>Embryophyta</taxon>
        <taxon>Tracheophyta</taxon>
        <taxon>Spermatophyta</taxon>
        <taxon>Magnoliopsida</taxon>
        <taxon>eudicotyledons</taxon>
        <taxon>Gunneridae</taxon>
        <taxon>Pentapetalae</taxon>
        <taxon>asterids</taxon>
        <taxon>lamiids</taxon>
        <taxon>Solanales</taxon>
        <taxon>Convolvulaceae</taxon>
        <taxon>Cuscuteae</taxon>
        <taxon>Cuscuta</taxon>
        <taxon>Cuscuta subgen. Cuscuta</taxon>
    </lineage>
</organism>
<keyword evidence="1" id="KW-1133">Transmembrane helix</keyword>
<dbReference type="EMBL" id="CAMAPF010000963">
    <property type="protein sequence ID" value="CAH9130909.1"/>
    <property type="molecule type" value="Genomic_DNA"/>
</dbReference>
<keyword evidence="1" id="KW-0472">Membrane</keyword>
<reference evidence="2" key="1">
    <citation type="submission" date="2022-07" db="EMBL/GenBank/DDBJ databases">
        <authorList>
            <person name="Macas J."/>
            <person name="Novak P."/>
            <person name="Neumann P."/>
        </authorList>
    </citation>
    <scope>NUCLEOTIDE SEQUENCE</scope>
</reference>
<comment type="caution">
    <text evidence="2">The sequence shown here is derived from an EMBL/GenBank/DDBJ whole genome shotgun (WGS) entry which is preliminary data.</text>
</comment>
<gene>
    <name evidence="2" type="ORF">CEPIT_LOCUS31000</name>
</gene>
<sequence length="102" mass="12194">MAKQGVYLFERTMNTISGIQIAAKILGQKHDDMQENVVEILKIVRSIISWLHFCIYFLINYIYHIQLVLSIMALHFCIYFLVNYIYHIQLVWSIMAFHLREL</sequence>
<keyword evidence="3" id="KW-1185">Reference proteome</keyword>
<evidence type="ECO:0000313" key="3">
    <source>
        <dbReference type="Proteomes" id="UP001152523"/>
    </source>
</evidence>
<evidence type="ECO:0000313" key="2">
    <source>
        <dbReference type="EMBL" id="CAH9130909.1"/>
    </source>
</evidence>
<accession>A0AAV0F604</accession>
<dbReference type="AlphaFoldDB" id="A0AAV0F604"/>
<feature type="transmembrane region" description="Helical" evidence="1">
    <location>
        <begin position="65"/>
        <end position="86"/>
    </location>
</feature>